<dbReference type="AlphaFoldDB" id="A0A2N8HE84"/>
<dbReference type="OrthoDB" id="198275at2"/>
<dbReference type="PANTHER" id="PTHR37947:SF1">
    <property type="entry name" value="BLL2462 PROTEIN"/>
    <property type="match status" value="1"/>
</dbReference>
<dbReference type="Gene3D" id="2.60.40.10">
    <property type="entry name" value="Immunoglobulins"/>
    <property type="match status" value="1"/>
</dbReference>
<dbReference type="InterPro" id="IPR029062">
    <property type="entry name" value="Class_I_gatase-like"/>
</dbReference>
<keyword evidence="1" id="KW-1133">Transmembrane helix</keyword>
<dbReference type="Proteomes" id="UP000236000">
    <property type="component" value="Unassembled WGS sequence"/>
</dbReference>
<dbReference type="RefSeq" id="WP_102713760.1">
    <property type="nucleotide sequence ID" value="NZ_PJKA01000010.1"/>
</dbReference>
<keyword evidence="1" id="KW-0812">Transmembrane</keyword>
<dbReference type="PANTHER" id="PTHR37947">
    <property type="entry name" value="BLL2462 PROTEIN"/>
    <property type="match status" value="1"/>
</dbReference>
<feature type="transmembrane region" description="Helical" evidence="1">
    <location>
        <begin position="37"/>
        <end position="57"/>
    </location>
</feature>
<accession>A0A2N8HE84</accession>
<sequence length="732" mass="80916">MSLSLQPTALSIILAVLVMGFGVWMSRIACKRNRRPLTFKLELLRLLILAAICFLLFQPEWVITSAPQEKPKVSILEDRSGSMETQDVELTPLHVVTRTAYVQELIKGNSTESLKNTHVVENASFSAPPAPDSPGYAMACTDLAQPLEDAMHSSDNLRAVIMFTDGGHNATASVLTQAQRMRTRGIPLFIIPAGSPYPLPDLALQDVKAPTYGIIGETVQIPFTIKSTLGKETRTTLTLASRDTGKTVTRTVTIPAQGEVSSAVLWKIEKEGAETLELKLPVQPQERMQNNNASSFSIAGRRESIKVLVVDTLPRWEYRFIRNALYRDPGVDVHTLLIHPGIEEVGEGPGYLLKFPDRMEDLAQYDVIFIGDVGLGPKGLTSEQAALLKGMVKNQASGIVFLPGYQGKQMELLKSELGDLMPVTFLTAKPEGTTQPAPSPLILTPEGRGSLLTMLADTESENEEVWRNLPGFNWYAPVERPKAGTTVLAVHAADKNAYGRIPLIVTQSYGNGKVLFMGTDSAWRWRRGVEDKYHYRFWSQVARWMSYQRNMAAGERIRLIPNPERPRLGDTLTVTAMVSDKLGAPLQDGEVFLDITAPEGTVSRVQMDNMDHTWGSFTASVKINRPGTWKLTASSSAEPDKSVTLPVITMNETLEKTGQPVNTALMEEMTSITRGRVVKAEEIQQLIKEIKDLPVPPPMETRILLWCSPYTLGILLFLLALFWVGRKLNGTI</sequence>
<dbReference type="Gene3D" id="3.40.50.880">
    <property type="match status" value="1"/>
</dbReference>
<dbReference type="SUPFAM" id="SSF53300">
    <property type="entry name" value="vWA-like"/>
    <property type="match status" value="1"/>
</dbReference>
<reference evidence="2 3" key="1">
    <citation type="journal article" date="2017" name="BMC Genomics">
        <title>Genome sequencing of 39 Akkermansia muciniphila isolates reveals its population structure, genomic and functional diverisity, and global distribution in mammalian gut microbiotas.</title>
        <authorList>
            <person name="Guo X."/>
            <person name="Li S."/>
            <person name="Zhang J."/>
            <person name="Wu F."/>
            <person name="Li X."/>
            <person name="Wu D."/>
            <person name="Zhang M."/>
            <person name="Ou Z."/>
            <person name="Jie Z."/>
            <person name="Yan Q."/>
            <person name="Li P."/>
            <person name="Yi J."/>
            <person name="Peng Y."/>
        </authorList>
    </citation>
    <scope>NUCLEOTIDE SEQUENCE [LARGE SCALE GENOMIC DNA]</scope>
    <source>
        <strain evidence="2 3">GP24</strain>
    </source>
</reference>
<feature type="transmembrane region" description="Helical" evidence="1">
    <location>
        <begin position="6"/>
        <end position="25"/>
    </location>
</feature>
<comment type="caution">
    <text evidence="2">The sequence shown here is derived from an EMBL/GenBank/DDBJ whole genome shotgun (WGS) entry which is preliminary data.</text>
</comment>
<evidence type="ECO:0000313" key="3">
    <source>
        <dbReference type="Proteomes" id="UP000236000"/>
    </source>
</evidence>
<dbReference type="InterPro" id="IPR013783">
    <property type="entry name" value="Ig-like_fold"/>
</dbReference>
<feature type="transmembrane region" description="Helical" evidence="1">
    <location>
        <begin position="703"/>
        <end position="724"/>
    </location>
</feature>
<evidence type="ECO:0000313" key="2">
    <source>
        <dbReference type="EMBL" id="PNC18286.1"/>
    </source>
</evidence>
<dbReference type="InterPro" id="IPR036465">
    <property type="entry name" value="vWFA_dom_sf"/>
</dbReference>
<dbReference type="EMBL" id="PJKA01000010">
    <property type="protein sequence ID" value="PNC18286.1"/>
    <property type="molecule type" value="Genomic_DNA"/>
</dbReference>
<evidence type="ECO:0008006" key="4">
    <source>
        <dbReference type="Google" id="ProtNLM"/>
    </source>
</evidence>
<proteinExistence type="predicted"/>
<evidence type="ECO:0000256" key="1">
    <source>
        <dbReference type="SAM" id="Phobius"/>
    </source>
</evidence>
<name>A0A2N8HE84_9BACT</name>
<protein>
    <recommendedName>
        <fullName evidence="4">Glutamine amidotransferase domain-containing protein</fullName>
    </recommendedName>
</protein>
<dbReference type="SUPFAM" id="SSF52317">
    <property type="entry name" value="Class I glutamine amidotransferase-like"/>
    <property type="match status" value="1"/>
</dbReference>
<keyword evidence="1" id="KW-0472">Membrane</keyword>
<organism evidence="2 3">
    <name type="scientific">Akkermansia muciniphila</name>
    <dbReference type="NCBI Taxonomy" id="239935"/>
    <lineage>
        <taxon>Bacteria</taxon>
        <taxon>Pseudomonadati</taxon>
        <taxon>Verrucomicrobiota</taxon>
        <taxon>Verrucomicrobiia</taxon>
        <taxon>Verrucomicrobiales</taxon>
        <taxon>Akkermansiaceae</taxon>
        <taxon>Akkermansia</taxon>
    </lineage>
</organism>
<gene>
    <name evidence="2" type="ORF">CXU22_06580</name>
</gene>